<name>A0A8E0S334_9TREM</name>
<evidence type="ECO:0000256" key="7">
    <source>
        <dbReference type="PROSITE-ProRule" id="PRU01024"/>
    </source>
</evidence>
<dbReference type="InterPro" id="IPR029063">
    <property type="entry name" value="SAM-dependent_MTases_sf"/>
</dbReference>
<dbReference type="PANTHER" id="PTHR45904:SF2">
    <property type="entry name" value="TRNA (URACIL-5-)-METHYLTRANSFERASE HOMOLOG A"/>
    <property type="match status" value="1"/>
</dbReference>
<keyword evidence="2 7" id="KW-0808">Transferase</keyword>
<dbReference type="InterPro" id="IPR000504">
    <property type="entry name" value="RRM_dom"/>
</dbReference>
<dbReference type="Gene3D" id="2.40.50.1070">
    <property type="match status" value="1"/>
</dbReference>
<evidence type="ECO:0000256" key="3">
    <source>
        <dbReference type="ARBA" id="ARBA00022691"/>
    </source>
</evidence>
<evidence type="ECO:0000313" key="10">
    <source>
        <dbReference type="Proteomes" id="UP000728185"/>
    </source>
</evidence>
<evidence type="ECO:0000256" key="5">
    <source>
        <dbReference type="ARBA" id="ARBA00047278"/>
    </source>
</evidence>
<evidence type="ECO:0000256" key="4">
    <source>
        <dbReference type="ARBA" id="ARBA00033763"/>
    </source>
</evidence>
<dbReference type="Gene3D" id="3.40.50.150">
    <property type="entry name" value="Vaccinia Virus protein VP39"/>
    <property type="match status" value="1"/>
</dbReference>
<feature type="binding site" evidence="7">
    <location>
        <position position="485"/>
    </location>
    <ligand>
        <name>S-adenosyl-L-methionine</name>
        <dbReference type="ChEBI" id="CHEBI:59789"/>
    </ligand>
</feature>
<dbReference type="SUPFAM" id="SSF54928">
    <property type="entry name" value="RNA-binding domain, RBD"/>
    <property type="match status" value="1"/>
</dbReference>
<organism evidence="9 10">
    <name type="scientific">Fasciolopsis buskii</name>
    <dbReference type="NCBI Taxonomy" id="27845"/>
    <lineage>
        <taxon>Eukaryota</taxon>
        <taxon>Metazoa</taxon>
        <taxon>Spiralia</taxon>
        <taxon>Lophotrochozoa</taxon>
        <taxon>Platyhelminthes</taxon>
        <taxon>Trematoda</taxon>
        <taxon>Digenea</taxon>
        <taxon>Plagiorchiida</taxon>
        <taxon>Echinostomata</taxon>
        <taxon>Echinostomatoidea</taxon>
        <taxon>Fasciolidae</taxon>
        <taxon>Fasciolopsis</taxon>
    </lineage>
</organism>
<dbReference type="GO" id="GO:0003723">
    <property type="term" value="F:RNA binding"/>
    <property type="evidence" value="ECO:0007669"/>
    <property type="project" value="UniProtKB-UniRule"/>
</dbReference>
<dbReference type="GO" id="GO:0006396">
    <property type="term" value="P:RNA processing"/>
    <property type="evidence" value="ECO:0007669"/>
    <property type="project" value="InterPro"/>
</dbReference>
<keyword evidence="10" id="KW-1185">Reference proteome</keyword>
<keyword evidence="1 7" id="KW-0489">Methyltransferase</keyword>
<dbReference type="InterPro" id="IPR035979">
    <property type="entry name" value="RBD_domain_sf"/>
</dbReference>
<comment type="similarity">
    <text evidence="7">Belongs to the class I-like SAM-binding methyltransferase superfamily. RNA M5U methyltransferase family.</text>
</comment>
<comment type="catalytic activity">
    <reaction evidence="5">
        <text>uridine(54) in tRNA + S-adenosyl-L-methionine = 5-methyluridine(54) in tRNA + S-adenosyl-L-homocysteine + H(+)</text>
        <dbReference type="Rhea" id="RHEA:42712"/>
        <dbReference type="Rhea" id="RHEA-COMP:10167"/>
        <dbReference type="Rhea" id="RHEA-COMP:10193"/>
        <dbReference type="ChEBI" id="CHEBI:15378"/>
        <dbReference type="ChEBI" id="CHEBI:57856"/>
        <dbReference type="ChEBI" id="CHEBI:59789"/>
        <dbReference type="ChEBI" id="CHEBI:65315"/>
        <dbReference type="ChEBI" id="CHEBI:74447"/>
        <dbReference type="EC" id="2.1.1.35"/>
    </reaction>
    <physiologicalReaction direction="left-to-right" evidence="5">
        <dbReference type="Rhea" id="RHEA:42713"/>
    </physiologicalReaction>
</comment>
<sequence>MPDVCSCYDEVHDPPKRALAGRSHSTRPLPGCDHPNCPYRYLKRDAFTSEAFKIQLRNLHRHTGFKELKKLLDSLLIKYRKLKLLRDVSFITFGSAEDRDAALVILDGYIFRNQKIEARLAFGRADPLLQKRLPSATGVTDSLDRKRISLEPSAAIVNEIDEASRLRDTVTPLWRSNYDPDQLNAKRASVLSSLVAARYKILSSNPNLKKHLPHTDKVGENQQIPVCPLTEVIASPVVEGYRNKSELTVGFNLEGKGPVIGFRFTKYRDGLTAVGSYRYVTVLSSSTVQVLDSLQEFINEYSPYEPHELLTTYDPVTHQGHWRQVLVRETRLEDRLLLLDVHPSGLSETSLNHLSDSLRTWFSPCGPGNLVKLTALYLCTRKNASERFDSSNTRLLCGEPNITEICCNLKFRISLDAFFQVNTLATELLYEQVAKLAIESRNTFDTDANGTFEASREHVLLDVCCGTGTIGLCLAKHFDRVIGIEMVSSAVADAKYNMTLNDVKNIQFYAGKAEDVMRDIINTISEEADITAVVDPPRAGLHTTVIQVLRRCQRLHRIVFVSCDLDGAMHNFIEFARPTSNRFHGAPFIPIMAKAVDLFPQTRHVEAVILFERVGKINTKI</sequence>
<evidence type="ECO:0000313" key="9">
    <source>
        <dbReference type="EMBL" id="KAA0195604.1"/>
    </source>
</evidence>
<dbReference type="AlphaFoldDB" id="A0A8E0S334"/>
<dbReference type="PANTHER" id="PTHR45904">
    <property type="entry name" value="TRNA (URACIL-5-)-METHYLTRANSFERASE"/>
    <property type="match status" value="1"/>
</dbReference>
<feature type="binding site" evidence="7">
    <location>
        <position position="420"/>
    </location>
    <ligand>
        <name>S-adenosyl-L-methionine</name>
        <dbReference type="ChEBI" id="CHEBI:59789"/>
    </ligand>
</feature>
<evidence type="ECO:0000259" key="8">
    <source>
        <dbReference type="PROSITE" id="PS50102"/>
    </source>
</evidence>
<dbReference type="GO" id="GO:0032259">
    <property type="term" value="P:methylation"/>
    <property type="evidence" value="ECO:0007669"/>
    <property type="project" value="UniProtKB-KW"/>
</dbReference>
<dbReference type="GO" id="GO:0030697">
    <property type="term" value="F:tRNA (uracil(54)-C5)-methyltransferase activity, S-adenosyl methionine-dependent"/>
    <property type="evidence" value="ECO:0007669"/>
    <property type="project" value="UniProtKB-EC"/>
</dbReference>
<dbReference type="SUPFAM" id="SSF53335">
    <property type="entry name" value="S-adenosyl-L-methionine-dependent methyltransferases"/>
    <property type="match status" value="1"/>
</dbReference>
<dbReference type="PROSITE" id="PS51687">
    <property type="entry name" value="SAM_MT_RNA_M5U"/>
    <property type="match status" value="1"/>
</dbReference>
<gene>
    <name evidence="9" type="ORF">FBUS_06147</name>
</gene>
<dbReference type="CDD" id="cd02440">
    <property type="entry name" value="AdoMet_MTases"/>
    <property type="match status" value="1"/>
</dbReference>
<reference evidence="9" key="1">
    <citation type="submission" date="2019-05" db="EMBL/GenBank/DDBJ databases">
        <title>Annotation for the trematode Fasciolopsis buski.</title>
        <authorList>
            <person name="Choi Y.-J."/>
        </authorList>
    </citation>
    <scope>NUCLEOTIDE SEQUENCE</scope>
    <source>
        <strain evidence="9">HT</strain>
        <tissue evidence="9">Whole worm</tissue>
    </source>
</reference>
<dbReference type="PROSITE" id="PS01231">
    <property type="entry name" value="TRMA_2"/>
    <property type="match status" value="1"/>
</dbReference>
<feature type="domain" description="RRM" evidence="8">
    <location>
        <begin position="52"/>
        <end position="123"/>
    </location>
</feature>
<evidence type="ECO:0000256" key="6">
    <source>
        <dbReference type="PROSITE-ProRule" id="PRU00176"/>
    </source>
</evidence>
<dbReference type="Pfam" id="PF05958">
    <property type="entry name" value="tRNA_U5-meth_tr"/>
    <property type="match status" value="1"/>
</dbReference>
<dbReference type="InterPro" id="IPR045850">
    <property type="entry name" value="TRM2_met"/>
</dbReference>
<keyword evidence="3 7" id="KW-0949">S-adenosyl-L-methionine</keyword>
<evidence type="ECO:0000256" key="2">
    <source>
        <dbReference type="ARBA" id="ARBA00022679"/>
    </source>
</evidence>
<comment type="caution">
    <text evidence="9">The sequence shown here is derived from an EMBL/GenBank/DDBJ whole genome shotgun (WGS) entry which is preliminary data.</text>
</comment>
<dbReference type="Proteomes" id="UP000728185">
    <property type="component" value="Unassembled WGS sequence"/>
</dbReference>
<dbReference type="EMBL" id="LUCM01003590">
    <property type="protein sequence ID" value="KAA0195604.1"/>
    <property type="molecule type" value="Genomic_DNA"/>
</dbReference>
<dbReference type="InterPro" id="IPR030391">
    <property type="entry name" value="MeTrfase_TrmA_CS"/>
</dbReference>
<evidence type="ECO:0000256" key="1">
    <source>
        <dbReference type="ARBA" id="ARBA00022603"/>
    </source>
</evidence>
<feature type="binding site" evidence="7">
    <location>
        <position position="535"/>
    </location>
    <ligand>
        <name>S-adenosyl-L-methionine</name>
        <dbReference type="ChEBI" id="CHEBI:59789"/>
    </ligand>
</feature>
<keyword evidence="6" id="KW-0694">RNA-binding</keyword>
<dbReference type="InterPro" id="IPR010280">
    <property type="entry name" value="U5_MeTrfase_fam"/>
</dbReference>
<protein>
    <recommendedName>
        <fullName evidence="4">tRNA (uracil(54)-C(5))-methyltransferase</fullName>
        <ecNumber evidence="4">2.1.1.35</ecNumber>
    </recommendedName>
</protein>
<dbReference type="OrthoDB" id="10250660at2759"/>
<proteinExistence type="inferred from homology"/>
<dbReference type="PROSITE" id="PS50102">
    <property type="entry name" value="RRM"/>
    <property type="match status" value="1"/>
</dbReference>
<accession>A0A8E0S334</accession>
<comment type="caution">
    <text evidence="7">Lacks conserved residue(s) required for the propagation of feature annotation.</text>
</comment>
<dbReference type="EC" id="2.1.1.35" evidence="4"/>
<feature type="active site" description="Nucleophile" evidence="7">
    <location>
        <position position="563"/>
    </location>
</feature>